<reference evidence="6" key="1">
    <citation type="submission" date="2020-10" db="EMBL/GenBank/DDBJ databases">
        <title>Unveiling of a novel bifunctional photoreceptor, Dualchrome1, isolated from a cosmopolitan green alga.</title>
        <authorList>
            <person name="Suzuki S."/>
            <person name="Kawachi M."/>
        </authorList>
    </citation>
    <scope>NUCLEOTIDE SEQUENCE</scope>
    <source>
        <strain evidence="6">NIES 2893</strain>
    </source>
</reference>
<name>A0A830HFQ4_9CHLO</name>
<evidence type="ECO:0000313" key="6">
    <source>
        <dbReference type="EMBL" id="GHP05765.1"/>
    </source>
</evidence>
<evidence type="ECO:0000313" key="7">
    <source>
        <dbReference type="Proteomes" id="UP000660262"/>
    </source>
</evidence>
<dbReference type="PROSITE" id="PS00530">
    <property type="entry name" value="RNASE_T2_1"/>
    <property type="match status" value="1"/>
</dbReference>
<evidence type="ECO:0000256" key="1">
    <source>
        <dbReference type="ARBA" id="ARBA00007469"/>
    </source>
</evidence>
<dbReference type="PROSITE" id="PS00531">
    <property type="entry name" value="RNASE_T2_2"/>
    <property type="match status" value="1"/>
</dbReference>
<dbReference type="Proteomes" id="UP000660262">
    <property type="component" value="Unassembled WGS sequence"/>
</dbReference>
<dbReference type="GO" id="GO:0003723">
    <property type="term" value="F:RNA binding"/>
    <property type="evidence" value="ECO:0007669"/>
    <property type="project" value="InterPro"/>
</dbReference>
<dbReference type="InterPro" id="IPR001568">
    <property type="entry name" value="RNase_T2-like"/>
</dbReference>
<dbReference type="AlphaFoldDB" id="A0A830HFQ4"/>
<feature type="signal peptide" evidence="5">
    <location>
        <begin position="1"/>
        <end position="21"/>
    </location>
</feature>
<keyword evidence="2" id="KW-1015">Disulfide bond</keyword>
<comment type="caution">
    <text evidence="6">The sequence shown here is derived from an EMBL/GenBank/DDBJ whole genome shotgun (WGS) entry which is preliminary data.</text>
</comment>
<dbReference type="SUPFAM" id="SSF55895">
    <property type="entry name" value="Ribonuclease Rh-like"/>
    <property type="match status" value="1"/>
</dbReference>
<organism evidence="6 7">
    <name type="scientific">Pycnococcus provasolii</name>
    <dbReference type="NCBI Taxonomy" id="41880"/>
    <lineage>
        <taxon>Eukaryota</taxon>
        <taxon>Viridiplantae</taxon>
        <taxon>Chlorophyta</taxon>
        <taxon>Pseudoscourfieldiophyceae</taxon>
        <taxon>Pseudoscourfieldiales</taxon>
        <taxon>Pycnococcaceae</taxon>
        <taxon>Pycnococcus</taxon>
    </lineage>
</organism>
<dbReference type="InterPro" id="IPR033697">
    <property type="entry name" value="Ribonuclease_T2_eukaryotic"/>
</dbReference>
<dbReference type="InterPro" id="IPR036430">
    <property type="entry name" value="RNase_T2-like_sf"/>
</dbReference>
<dbReference type="GO" id="GO:0006401">
    <property type="term" value="P:RNA catabolic process"/>
    <property type="evidence" value="ECO:0007669"/>
    <property type="project" value="UniProtKB-ARBA"/>
</dbReference>
<dbReference type="CDD" id="cd01061">
    <property type="entry name" value="RNase_T2_euk"/>
    <property type="match status" value="1"/>
</dbReference>
<dbReference type="OrthoDB" id="435754at2759"/>
<dbReference type="InterPro" id="IPR018188">
    <property type="entry name" value="RNase_T2_His_AS_1"/>
</dbReference>
<feature type="chain" id="PRO_5032348011" evidence="5">
    <location>
        <begin position="22"/>
        <end position="237"/>
    </location>
</feature>
<dbReference type="Pfam" id="PF00445">
    <property type="entry name" value="Ribonuclease_T2"/>
    <property type="match status" value="1"/>
</dbReference>
<evidence type="ECO:0000256" key="4">
    <source>
        <dbReference type="RuleBase" id="RU004328"/>
    </source>
</evidence>
<protein>
    <submittedName>
        <fullName evidence="6">Ribonuclease</fullName>
    </submittedName>
</protein>
<keyword evidence="5" id="KW-0732">Signal</keyword>
<dbReference type="Gene3D" id="3.90.730.10">
    <property type="entry name" value="Ribonuclease T2-like"/>
    <property type="match status" value="1"/>
</dbReference>
<gene>
    <name evidence="6" type="ORF">PPROV_000451500</name>
</gene>
<dbReference type="PANTHER" id="PTHR11240">
    <property type="entry name" value="RIBONUCLEASE T2"/>
    <property type="match status" value="1"/>
</dbReference>
<dbReference type="GO" id="GO:0033897">
    <property type="term" value="F:ribonuclease T2 activity"/>
    <property type="evidence" value="ECO:0007669"/>
    <property type="project" value="InterPro"/>
</dbReference>
<dbReference type="InterPro" id="IPR033130">
    <property type="entry name" value="RNase_T2_His_AS_2"/>
</dbReference>
<dbReference type="EMBL" id="BNJQ01000011">
    <property type="protein sequence ID" value="GHP05765.1"/>
    <property type="molecule type" value="Genomic_DNA"/>
</dbReference>
<feature type="active site" evidence="3">
    <location>
        <position position="111"/>
    </location>
</feature>
<keyword evidence="7" id="KW-1185">Reference proteome</keyword>
<feature type="active site" evidence="3">
    <location>
        <position position="115"/>
    </location>
</feature>
<evidence type="ECO:0000256" key="2">
    <source>
        <dbReference type="ARBA" id="ARBA00023157"/>
    </source>
</evidence>
<accession>A0A830HFQ4</accession>
<evidence type="ECO:0000256" key="5">
    <source>
        <dbReference type="SAM" id="SignalP"/>
    </source>
</evidence>
<proteinExistence type="inferred from homology"/>
<comment type="similarity">
    <text evidence="1 4">Belongs to the RNase T2 family.</text>
</comment>
<dbReference type="PANTHER" id="PTHR11240:SF22">
    <property type="entry name" value="RIBONUCLEASE T2"/>
    <property type="match status" value="1"/>
</dbReference>
<sequence length="237" mass="26108">MAMSLLLVVLVALASPFVAQASRASSDFDFFMFTTTWAGTFCDHEFGRHCKHVVGLRNLTIHGLWPNYDSGKYPQFCDKRKFDPDKVADLQDRLNAEWPDLLSKGGLWSHEFEKHGTCSASVLPTEHDYFGAALSLNERLDLTSALFRAGIQPSSTQAYPTKDIVKAVKSVIGDDVDPELNCADGNLQEIRVCFTKTFQARNCDSSASSASSRRALRSAPSDASCGVNVYLPPFNSK</sequence>
<feature type="active site" evidence="3">
    <location>
        <position position="62"/>
    </location>
</feature>
<evidence type="ECO:0000256" key="3">
    <source>
        <dbReference type="PIRSR" id="PIRSR633697-1"/>
    </source>
</evidence>